<evidence type="ECO:0008006" key="6">
    <source>
        <dbReference type="Google" id="ProtNLM"/>
    </source>
</evidence>
<evidence type="ECO:0000256" key="3">
    <source>
        <dbReference type="PROSITE-ProRule" id="PRU00708"/>
    </source>
</evidence>
<feature type="repeat" description="PPR" evidence="3">
    <location>
        <begin position="121"/>
        <end position="155"/>
    </location>
</feature>
<feature type="repeat" description="PPR" evidence="3">
    <location>
        <begin position="222"/>
        <end position="256"/>
    </location>
</feature>
<proteinExistence type="inferred from homology"/>
<reference evidence="4 5" key="1">
    <citation type="submission" date="2024-12" db="EMBL/GenBank/DDBJ databases">
        <title>The unique morphological basis and parallel evolutionary history of personate flowers in Penstemon.</title>
        <authorList>
            <person name="Depatie T.H."/>
            <person name="Wessinger C.A."/>
        </authorList>
    </citation>
    <scope>NUCLEOTIDE SEQUENCE [LARGE SCALE GENOMIC DNA]</scope>
    <source>
        <strain evidence="4">WTNN_2</strain>
        <tissue evidence="4">Leaf</tissue>
    </source>
</reference>
<dbReference type="GO" id="GO:0016070">
    <property type="term" value="P:RNA metabolic process"/>
    <property type="evidence" value="ECO:0007669"/>
    <property type="project" value="UniProtKB-ARBA"/>
</dbReference>
<name>A0ABD3UAZ1_9LAMI</name>
<dbReference type="FunFam" id="1.25.40.10:FF:000031">
    <property type="entry name" value="Pentatricopeptide repeat-containing protein mitochondrial"/>
    <property type="match status" value="1"/>
</dbReference>
<accession>A0ABD3UAZ1</accession>
<dbReference type="InterPro" id="IPR011990">
    <property type="entry name" value="TPR-like_helical_dom_sf"/>
</dbReference>
<dbReference type="Pfam" id="PF13041">
    <property type="entry name" value="PPR_2"/>
    <property type="match status" value="2"/>
</dbReference>
<feature type="repeat" description="PPR" evidence="3">
    <location>
        <begin position="360"/>
        <end position="395"/>
    </location>
</feature>
<dbReference type="Pfam" id="PF01535">
    <property type="entry name" value="PPR"/>
    <property type="match status" value="4"/>
</dbReference>
<evidence type="ECO:0000256" key="1">
    <source>
        <dbReference type="ARBA" id="ARBA00022737"/>
    </source>
</evidence>
<dbReference type="EMBL" id="JBJXBP010000002">
    <property type="protein sequence ID" value="KAL3845623.1"/>
    <property type="molecule type" value="Genomic_DNA"/>
</dbReference>
<dbReference type="NCBIfam" id="TIGR00756">
    <property type="entry name" value="PPR"/>
    <property type="match status" value="6"/>
</dbReference>
<comment type="caution">
    <text evidence="4">The sequence shown here is derived from an EMBL/GenBank/DDBJ whole genome shotgun (WGS) entry which is preliminary data.</text>
</comment>
<dbReference type="InterPro" id="IPR002885">
    <property type="entry name" value="PPR_rpt"/>
</dbReference>
<dbReference type="AlphaFoldDB" id="A0ABD3UAZ1"/>
<feature type="repeat" description="PPR" evidence="3">
    <location>
        <begin position="500"/>
        <end position="534"/>
    </location>
</feature>
<protein>
    <recommendedName>
        <fullName evidence="6">Pentatricopeptide repeat-containing protein</fullName>
    </recommendedName>
</protein>
<feature type="repeat" description="PPR" evidence="3">
    <location>
        <begin position="535"/>
        <end position="565"/>
    </location>
</feature>
<dbReference type="InterPro" id="IPR046848">
    <property type="entry name" value="E_motif"/>
</dbReference>
<dbReference type="Pfam" id="PF20431">
    <property type="entry name" value="E_motif"/>
    <property type="match status" value="1"/>
</dbReference>
<dbReference type="FunFam" id="1.25.40.10:FF:000393">
    <property type="entry name" value="Pentatricopeptide repeat-containing protein At1g20230"/>
    <property type="match status" value="1"/>
</dbReference>
<evidence type="ECO:0000313" key="4">
    <source>
        <dbReference type="EMBL" id="KAL3845623.1"/>
    </source>
</evidence>
<dbReference type="Gene3D" id="1.25.40.10">
    <property type="entry name" value="Tetratricopeptide repeat domain"/>
    <property type="match status" value="4"/>
</dbReference>
<organism evidence="4 5">
    <name type="scientific">Penstemon smallii</name>
    <dbReference type="NCBI Taxonomy" id="265156"/>
    <lineage>
        <taxon>Eukaryota</taxon>
        <taxon>Viridiplantae</taxon>
        <taxon>Streptophyta</taxon>
        <taxon>Embryophyta</taxon>
        <taxon>Tracheophyta</taxon>
        <taxon>Spermatophyta</taxon>
        <taxon>Magnoliopsida</taxon>
        <taxon>eudicotyledons</taxon>
        <taxon>Gunneridae</taxon>
        <taxon>Pentapetalae</taxon>
        <taxon>asterids</taxon>
        <taxon>lamiids</taxon>
        <taxon>Lamiales</taxon>
        <taxon>Plantaginaceae</taxon>
        <taxon>Cheloneae</taxon>
        <taxon>Penstemon</taxon>
    </lineage>
</organism>
<feature type="repeat" description="PPR" evidence="3">
    <location>
        <begin position="257"/>
        <end position="291"/>
    </location>
</feature>
<comment type="similarity">
    <text evidence="2">Belongs to the PPR family. PCMP-E subfamily.</text>
</comment>
<dbReference type="InterPro" id="IPR046960">
    <property type="entry name" value="PPR_At4g14850-like_plant"/>
</dbReference>
<dbReference type="Proteomes" id="UP001634393">
    <property type="component" value="Unassembled WGS sequence"/>
</dbReference>
<dbReference type="PANTHER" id="PTHR47926:SF389">
    <property type="entry name" value="PENTATRICOPEPTIDE PROTEIN-RELATED"/>
    <property type="match status" value="1"/>
</dbReference>
<evidence type="ECO:0000313" key="5">
    <source>
        <dbReference type="Proteomes" id="UP001634393"/>
    </source>
</evidence>
<keyword evidence="1" id="KW-0677">Repeat</keyword>
<dbReference type="FunFam" id="1.25.40.10:FF:000280">
    <property type="entry name" value="Pentatricopeptide repeat-containing protein"/>
    <property type="match status" value="1"/>
</dbReference>
<sequence>MIFVPFLHKRFIQKLSPYQRFHIISHSNSHFSKLLFLQTIHTQVNNGRVEFFDRLLQRCLSFSESFNLEQPVKQIHAQITLTSSLFSAFLSARLITVYARLSLLNDAQKVFDTSPKNCFSNSIFWNSIIRANSSFSSYKSTLRLYCRMRELNFQPDGFGFPLIIRACAMKGDVRLCKIVHCHVLVMGLVKNLHVANELVGMYGEIGWMEAALKVFDGMPLRSQVSWNTILSGFAKNLDCEGAFAMFHRMENEGWEPNSVTWTSLISSFARRGHSDKTWEFYVLMRDRGVDPTAESIAVVISECPGSDLNVPLKGEILHGHVIRAGFEKYMFVRNALISMYGRSCAVEKAESLFSGLESKSIVSWNALISAYAQSGLCDEAFSLFLRLENSDDILPVKPNVVSWTAVINGFAAKGRYIETLELFRRMQFAQVLANAVTTVSVLSVCAELSALPLGREIHAHAIRTLMNSSTLVENGLINMYMKCGSLLSGHLVFEGMVFRDITSWNTMITGYGMHGVGDNALNFFYRLLDARIKPDEVTFVAILSACSHSGLVTEGRNLFDQMTKEFRIEPQVEHYACMIDLLGRAGLLQEATDVLKNMPMEPNAPVWGALLNSCKMHKNTDVAEETAARIFKLSSEVTGSYMLLSNLYAESGKWDDSAKVRLSARTRGLKKITGQSWIEVKNKVRSFSVGMVVNLEMEEIYGTLNSLNLQMVMDNYVSKEMYWQEVEYVD</sequence>
<dbReference type="PROSITE" id="PS51375">
    <property type="entry name" value="PPR"/>
    <property type="match status" value="7"/>
</dbReference>
<feature type="repeat" description="PPR" evidence="3">
    <location>
        <begin position="399"/>
        <end position="433"/>
    </location>
</feature>
<dbReference type="PANTHER" id="PTHR47926">
    <property type="entry name" value="PENTATRICOPEPTIDE REPEAT-CONTAINING PROTEIN"/>
    <property type="match status" value="1"/>
</dbReference>
<evidence type="ECO:0000256" key="2">
    <source>
        <dbReference type="ARBA" id="ARBA00061659"/>
    </source>
</evidence>
<keyword evidence="5" id="KW-1185">Reference proteome</keyword>
<dbReference type="FunFam" id="1.25.40.10:FF:000344">
    <property type="entry name" value="Pentatricopeptide repeat-containing protein"/>
    <property type="match status" value="1"/>
</dbReference>
<gene>
    <name evidence="4" type="ORF">ACJIZ3_003026</name>
</gene>